<dbReference type="OrthoDB" id="3439512at2759"/>
<evidence type="ECO:0000313" key="2">
    <source>
        <dbReference type="EMBL" id="POS78701.1"/>
    </source>
</evidence>
<comment type="caution">
    <text evidence="2">The sequence shown here is derived from an EMBL/GenBank/DDBJ whole genome shotgun (WGS) entry which is preliminary data.</text>
</comment>
<protein>
    <submittedName>
        <fullName evidence="2">Uncharacterized protein</fullName>
    </submittedName>
</protein>
<reference evidence="2" key="1">
    <citation type="submission" date="2017-09" db="EMBL/GenBank/DDBJ databases">
        <title>Polyketide synthases of a Diaporthe helianthi virulent isolate.</title>
        <authorList>
            <person name="Baroncelli R."/>
        </authorList>
    </citation>
    <scope>NUCLEOTIDE SEQUENCE [LARGE SCALE GENOMIC DNA]</scope>
    <source>
        <strain evidence="2">7/96</strain>
    </source>
</reference>
<feature type="compositionally biased region" description="Basic and acidic residues" evidence="1">
    <location>
        <begin position="172"/>
        <end position="186"/>
    </location>
</feature>
<feature type="compositionally biased region" description="Basic and acidic residues" evidence="1">
    <location>
        <begin position="140"/>
        <end position="149"/>
    </location>
</feature>
<dbReference type="EMBL" id="MAVT02000167">
    <property type="protein sequence ID" value="POS78701.1"/>
    <property type="molecule type" value="Genomic_DNA"/>
</dbReference>
<gene>
    <name evidence="2" type="ORF">DHEL01_v202911</name>
</gene>
<dbReference type="Proteomes" id="UP000094444">
    <property type="component" value="Unassembled WGS sequence"/>
</dbReference>
<feature type="region of interest" description="Disordered" evidence="1">
    <location>
        <begin position="125"/>
        <end position="186"/>
    </location>
</feature>
<keyword evidence="3" id="KW-1185">Reference proteome</keyword>
<proteinExistence type="predicted"/>
<evidence type="ECO:0000256" key="1">
    <source>
        <dbReference type="SAM" id="MobiDB-lite"/>
    </source>
</evidence>
<dbReference type="InParanoid" id="A0A2P5I872"/>
<sequence>MSSNQQTVEFCVSSLWSWLPAGIKRVIEHLESFDLEQARFVWDGECDWLHVQCLEDHKGYIMKEYLEIQSELEDELKEKGAVLVGSLIPTVENDLVELKPRTESCLSDDWGDSVESGDMVKSEGHANLRYPKGHNPVKTESSEHLDTRCPRGHGAVKNGNIQKPKGRGSGKNTDKRQAPEKKEYGF</sequence>
<organism evidence="2 3">
    <name type="scientific">Diaporthe helianthi</name>
    <dbReference type="NCBI Taxonomy" id="158607"/>
    <lineage>
        <taxon>Eukaryota</taxon>
        <taxon>Fungi</taxon>
        <taxon>Dikarya</taxon>
        <taxon>Ascomycota</taxon>
        <taxon>Pezizomycotina</taxon>
        <taxon>Sordariomycetes</taxon>
        <taxon>Sordariomycetidae</taxon>
        <taxon>Diaporthales</taxon>
        <taxon>Diaporthaceae</taxon>
        <taxon>Diaporthe</taxon>
    </lineage>
</organism>
<accession>A0A2P5I872</accession>
<dbReference type="AlphaFoldDB" id="A0A2P5I872"/>
<evidence type="ECO:0000313" key="3">
    <source>
        <dbReference type="Proteomes" id="UP000094444"/>
    </source>
</evidence>
<name>A0A2P5I872_DIAHE</name>